<keyword evidence="4" id="KW-1185">Reference proteome</keyword>
<dbReference type="CDD" id="cd00299">
    <property type="entry name" value="GST_C_family"/>
    <property type="match status" value="1"/>
</dbReference>
<dbReference type="InterPro" id="IPR004046">
    <property type="entry name" value="GST_C"/>
</dbReference>
<sequence length="209" mass="23951">MLKLYNYHRSAYGRIVVIILTEKALNCEYEEIDPFAGNLSSQYLKLHPFKRVPVLKHNDLVLYETRAITEYLEEQFPNPTLMPTDIVGRARVRQIVAMIDNYGYLPLVWQVYVESIEKQSTEEGPDSEILQEGLLNSARFLGAIEELASGGKFLVGNAYSLADAHLIPMIDCFTVTKQGRAMLPDYPKLSQWWSSIRKRDSTVTSRPKY</sequence>
<accession>A0ABY4W2Y1</accession>
<dbReference type="SFLD" id="SFLDS00019">
    <property type="entry name" value="Glutathione_Transferase_(cytos"/>
    <property type="match status" value="1"/>
</dbReference>
<protein>
    <submittedName>
        <fullName evidence="3">Glutathione S-transferase family protein</fullName>
    </submittedName>
</protein>
<dbReference type="PANTHER" id="PTHR43968:SF6">
    <property type="entry name" value="GLUTATHIONE S-TRANSFERASE OMEGA"/>
    <property type="match status" value="1"/>
</dbReference>
<dbReference type="SUPFAM" id="SSF47616">
    <property type="entry name" value="GST C-terminal domain-like"/>
    <property type="match status" value="1"/>
</dbReference>
<proteinExistence type="predicted"/>
<dbReference type="EMBL" id="CP098747">
    <property type="protein sequence ID" value="USG60473.1"/>
    <property type="molecule type" value="Genomic_DNA"/>
</dbReference>
<feature type="domain" description="GST N-terminal" evidence="1">
    <location>
        <begin position="1"/>
        <end position="80"/>
    </location>
</feature>
<dbReference type="SFLD" id="SFLDG00358">
    <property type="entry name" value="Main_(cytGST)"/>
    <property type="match status" value="1"/>
</dbReference>
<evidence type="ECO:0000313" key="4">
    <source>
        <dbReference type="Proteomes" id="UP001056291"/>
    </source>
</evidence>
<gene>
    <name evidence="3" type="ORF">NBZ79_15005</name>
</gene>
<evidence type="ECO:0000259" key="2">
    <source>
        <dbReference type="PROSITE" id="PS50405"/>
    </source>
</evidence>
<dbReference type="Gene3D" id="1.20.1050.10">
    <property type="match status" value="1"/>
</dbReference>
<dbReference type="Pfam" id="PF00043">
    <property type="entry name" value="GST_C"/>
    <property type="match status" value="1"/>
</dbReference>
<organism evidence="3 4">
    <name type="scientific">Sneathiella marina</name>
    <dbReference type="NCBI Taxonomy" id="2950108"/>
    <lineage>
        <taxon>Bacteria</taxon>
        <taxon>Pseudomonadati</taxon>
        <taxon>Pseudomonadota</taxon>
        <taxon>Alphaproteobacteria</taxon>
        <taxon>Sneathiellales</taxon>
        <taxon>Sneathiellaceae</taxon>
        <taxon>Sneathiella</taxon>
    </lineage>
</organism>
<dbReference type="InterPro" id="IPR040079">
    <property type="entry name" value="Glutathione_S-Trfase"/>
</dbReference>
<dbReference type="RefSeq" id="WP_251933354.1">
    <property type="nucleotide sequence ID" value="NZ_CP098747.1"/>
</dbReference>
<name>A0ABY4W2Y1_9PROT</name>
<dbReference type="InterPro" id="IPR050983">
    <property type="entry name" value="GST_Omega/HSP26"/>
</dbReference>
<evidence type="ECO:0000259" key="1">
    <source>
        <dbReference type="PROSITE" id="PS50404"/>
    </source>
</evidence>
<dbReference type="InterPro" id="IPR010987">
    <property type="entry name" value="Glutathione-S-Trfase_C-like"/>
</dbReference>
<dbReference type="InterPro" id="IPR036249">
    <property type="entry name" value="Thioredoxin-like_sf"/>
</dbReference>
<dbReference type="Pfam" id="PF13417">
    <property type="entry name" value="GST_N_3"/>
    <property type="match status" value="1"/>
</dbReference>
<dbReference type="Proteomes" id="UP001056291">
    <property type="component" value="Chromosome"/>
</dbReference>
<dbReference type="Gene3D" id="3.40.30.10">
    <property type="entry name" value="Glutaredoxin"/>
    <property type="match status" value="1"/>
</dbReference>
<feature type="domain" description="GST C-terminal" evidence="2">
    <location>
        <begin position="85"/>
        <end position="209"/>
    </location>
</feature>
<dbReference type="InterPro" id="IPR036282">
    <property type="entry name" value="Glutathione-S-Trfase_C_sf"/>
</dbReference>
<evidence type="ECO:0000313" key="3">
    <source>
        <dbReference type="EMBL" id="USG60473.1"/>
    </source>
</evidence>
<dbReference type="PROSITE" id="PS50405">
    <property type="entry name" value="GST_CTER"/>
    <property type="match status" value="1"/>
</dbReference>
<reference evidence="3" key="1">
    <citation type="submission" date="2022-06" db="EMBL/GenBank/DDBJ databases">
        <title>Sneathiella actinostolidae sp. nov., isolated from a sea anemonein the Western Pacific Ocean.</title>
        <authorList>
            <person name="Wei M.J."/>
        </authorList>
    </citation>
    <scope>NUCLEOTIDE SEQUENCE</scope>
    <source>
        <strain evidence="3">PHK-P5</strain>
    </source>
</reference>
<dbReference type="PROSITE" id="PS50404">
    <property type="entry name" value="GST_NTER"/>
    <property type="match status" value="1"/>
</dbReference>
<dbReference type="SUPFAM" id="SSF52833">
    <property type="entry name" value="Thioredoxin-like"/>
    <property type="match status" value="1"/>
</dbReference>
<dbReference type="PANTHER" id="PTHR43968">
    <property type="match status" value="1"/>
</dbReference>
<dbReference type="InterPro" id="IPR004045">
    <property type="entry name" value="Glutathione_S-Trfase_N"/>
</dbReference>